<feature type="compositionally biased region" description="Low complexity" evidence="6">
    <location>
        <begin position="378"/>
        <end position="398"/>
    </location>
</feature>
<feature type="compositionally biased region" description="Basic and acidic residues" evidence="6">
    <location>
        <begin position="158"/>
        <end position="172"/>
    </location>
</feature>
<feature type="compositionally biased region" description="Basic and acidic residues" evidence="6">
    <location>
        <begin position="402"/>
        <end position="413"/>
    </location>
</feature>
<dbReference type="PROSITE" id="PS50115">
    <property type="entry name" value="ARFGAP"/>
    <property type="match status" value="1"/>
</dbReference>
<dbReference type="InterPro" id="IPR044519">
    <property type="entry name" value="ARF_GAP_AGD6/7"/>
</dbReference>
<dbReference type="PANTHER" id="PTHR47021:SF4">
    <property type="entry name" value="ADP-RIBOSYLATION FACTOR GTPASE-ACTIVATING PROTEIN AGD6-RELATED"/>
    <property type="match status" value="1"/>
</dbReference>
<gene>
    <name evidence="8" type="ORF">GH714_013188</name>
</gene>
<protein>
    <recommendedName>
        <fullName evidence="7">Arf-GAP domain-containing protein</fullName>
    </recommendedName>
</protein>
<reference evidence="8 9" key="1">
    <citation type="journal article" date="2020" name="Mol. Plant">
        <title>The Chromosome-Based Rubber Tree Genome Provides New Insights into Spurge Genome Evolution and Rubber Biosynthesis.</title>
        <authorList>
            <person name="Liu J."/>
            <person name="Shi C."/>
            <person name="Shi C.C."/>
            <person name="Li W."/>
            <person name="Zhang Q.J."/>
            <person name="Zhang Y."/>
            <person name="Li K."/>
            <person name="Lu H.F."/>
            <person name="Shi C."/>
            <person name="Zhu S.T."/>
            <person name="Xiao Z.Y."/>
            <person name="Nan H."/>
            <person name="Yue Y."/>
            <person name="Zhu X.G."/>
            <person name="Wu Y."/>
            <person name="Hong X.N."/>
            <person name="Fan G.Y."/>
            <person name="Tong Y."/>
            <person name="Zhang D."/>
            <person name="Mao C.L."/>
            <person name="Liu Y.L."/>
            <person name="Hao S.J."/>
            <person name="Liu W.Q."/>
            <person name="Lv M.Q."/>
            <person name="Zhang H.B."/>
            <person name="Liu Y."/>
            <person name="Hu-Tang G.R."/>
            <person name="Wang J.P."/>
            <person name="Wang J.H."/>
            <person name="Sun Y.H."/>
            <person name="Ni S.B."/>
            <person name="Chen W.B."/>
            <person name="Zhang X.C."/>
            <person name="Jiao Y.N."/>
            <person name="Eichler E.E."/>
            <person name="Li G.H."/>
            <person name="Liu X."/>
            <person name="Gao L.Z."/>
        </authorList>
    </citation>
    <scope>NUCLEOTIDE SEQUENCE [LARGE SCALE GENOMIC DNA]</scope>
    <source>
        <strain evidence="9">cv. GT1</strain>
        <tissue evidence="8">Leaf</tissue>
    </source>
</reference>
<dbReference type="GO" id="GO:0008270">
    <property type="term" value="F:zinc ion binding"/>
    <property type="evidence" value="ECO:0007669"/>
    <property type="project" value="UniProtKB-KW"/>
</dbReference>
<evidence type="ECO:0000313" key="9">
    <source>
        <dbReference type="Proteomes" id="UP000467840"/>
    </source>
</evidence>
<keyword evidence="1" id="KW-0343">GTPase activation</keyword>
<dbReference type="AlphaFoldDB" id="A0A6A6LXF2"/>
<dbReference type="InterPro" id="IPR001164">
    <property type="entry name" value="ArfGAP_dom"/>
</dbReference>
<keyword evidence="9" id="KW-1185">Reference proteome</keyword>
<keyword evidence="2" id="KW-0479">Metal-binding</keyword>
<feature type="compositionally biased region" description="Basic and acidic residues" evidence="6">
    <location>
        <begin position="345"/>
        <end position="359"/>
    </location>
</feature>
<dbReference type="GO" id="GO:0016192">
    <property type="term" value="P:vesicle-mediated transport"/>
    <property type="evidence" value="ECO:0007669"/>
    <property type="project" value="InterPro"/>
</dbReference>
<evidence type="ECO:0000256" key="1">
    <source>
        <dbReference type="ARBA" id="ARBA00022468"/>
    </source>
</evidence>
<dbReference type="PRINTS" id="PR00405">
    <property type="entry name" value="REVINTRACTNG"/>
</dbReference>
<comment type="caution">
    <text evidence="8">The sequence shown here is derived from an EMBL/GenBank/DDBJ whole genome shotgun (WGS) entry which is preliminary data.</text>
</comment>
<dbReference type="SUPFAM" id="SSF57863">
    <property type="entry name" value="ArfGap/RecO-like zinc finger"/>
    <property type="match status" value="1"/>
</dbReference>
<feature type="region of interest" description="Disordered" evidence="6">
    <location>
        <begin position="224"/>
        <end position="259"/>
    </location>
</feature>
<dbReference type="SMART" id="SM00105">
    <property type="entry name" value="ArfGap"/>
    <property type="match status" value="1"/>
</dbReference>
<evidence type="ECO:0000259" key="7">
    <source>
        <dbReference type="PROSITE" id="PS50115"/>
    </source>
</evidence>
<dbReference type="Pfam" id="PF01412">
    <property type="entry name" value="ArfGap"/>
    <property type="match status" value="1"/>
</dbReference>
<evidence type="ECO:0000256" key="4">
    <source>
        <dbReference type="ARBA" id="ARBA00022833"/>
    </source>
</evidence>
<dbReference type="Proteomes" id="UP000467840">
    <property type="component" value="Chromosome 9"/>
</dbReference>
<organism evidence="8 9">
    <name type="scientific">Hevea brasiliensis</name>
    <name type="common">Para rubber tree</name>
    <name type="synonym">Siphonia brasiliensis</name>
    <dbReference type="NCBI Taxonomy" id="3981"/>
    <lineage>
        <taxon>Eukaryota</taxon>
        <taxon>Viridiplantae</taxon>
        <taxon>Streptophyta</taxon>
        <taxon>Embryophyta</taxon>
        <taxon>Tracheophyta</taxon>
        <taxon>Spermatophyta</taxon>
        <taxon>Magnoliopsida</taxon>
        <taxon>eudicotyledons</taxon>
        <taxon>Gunneridae</taxon>
        <taxon>Pentapetalae</taxon>
        <taxon>rosids</taxon>
        <taxon>fabids</taxon>
        <taxon>Malpighiales</taxon>
        <taxon>Euphorbiaceae</taxon>
        <taxon>Crotonoideae</taxon>
        <taxon>Micrandreae</taxon>
        <taxon>Hevea</taxon>
    </lineage>
</organism>
<evidence type="ECO:0000256" key="5">
    <source>
        <dbReference type="PROSITE-ProRule" id="PRU00288"/>
    </source>
</evidence>
<keyword evidence="3 5" id="KW-0863">Zinc-finger</keyword>
<proteinExistence type="predicted"/>
<dbReference type="InterPro" id="IPR037278">
    <property type="entry name" value="ARFGAP/RecO"/>
</dbReference>
<feature type="domain" description="Arf-GAP" evidence="7">
    <location>
        <begin position="4"/>
        <end position="120"/>
    </location>
</feature>
<dbReference type="InterPro" id="IPR038508">
    <property type="entry name" value="ArfGAP_dom_sf"/>
</dbReference>
<dbReference type="GO" id="GO:0005096">
    <property type="term" value="F:GTPase activator activity"/>
    <property type="evidence" value="ECO:0007669"/>
    <property type="project" value="UniProtKB-KW"/>
</dbReference>
<accession>A0A6A6LXF2</accession>
<feature type="region of interest" description="Disordered" evidence="6">
    <location>
        <begin position="122"/>
        <end position="196"/>
    </location>
</feature>
<evidence type="ECO:0000256" key="3">
    <source>
        <dbReference type="ARBA" id="ARBA00022771"/>
    </source>
</evidence>
<evidence type="ECO:0000313" key="8">
    <source>
        <dbReference type="EMBL" id="KAF2306140.1"/>
    </source>
</evidence>
<name>A0A6A6LXF2_HEVBR</name>
<evidence type="ECO:0000256" key="2">
    <source>
        <dbReference type="ARBA" id="ARBA00022723"/>
    </source>
</evidence>
<dbReference type="EMBL" id="JAAGAX010000008">
    <property type="protein sequence ID" value="KAF2306140.1"/>
    <property type="molecule type" value="Genomic_DNA"/>
</dbReference>
<dbReference type="Gene3D" id="1.10.220.150">
    <property type="entry name" value="Arf GTPase activating protein"/>
    <property type="match status" value="1"/>
</dbReference>
<keyword evidence="4" id="KW-0862">Zinc</keyword>
<feature type="compositionally biased region" description="Polar residues" evidence="6">
    <location>
        <begin position="141"/>
        <end position="154"/>
    </location>
</feature>
<feature type="compositionally biased region" description="Basic and acidic residues" evidence="6">
    <location>
        <begin position="443"/>
        <end position="454"/>
    </location>
</feature>
<sequence>MAASRRLRDLQSQPGNKICVDCSQKNPQWASVSYGVFMCLECSGKHRGLGVHISFVRSVTMDSWSEIQIKKMEAGGNERLNAFLVQYGIPKETDIVAKYNTNAASVYRDRIRALAEGRPWRDPPVVKETIGGRKKPPLAQSGGSRDNNYSSNGGWDSWDNHDSFRSSNDMRRNQSVSDFRGNSGAGGGMGGVPVRSRSTEDMYTRAQLEDSAANKERFFARKMAENESRPEGLPPSQGGKYVGFGSSPASSQRNDNSQSDVLSVMSQGFGRLSLVAASAAQSAANVVQAGTKELTSKVREGGYDYKVNETVNVVTAKTTEIGHRTWGIMRGVMAMATQKVEEYTKEGSWKTDNWQRNESDSNGYYHDFNKQENKGWNSSSAGVQSSSSGHYNSYSSSSWDNWDQKDARKEDNIKGSASHNNDGWAGWDDTKDDGYDNFYQSTPDKKTVGHDGKSDGTWTGGGFL</sequence>
<evidence type="ECO:0000256" key="6">
    <source>
        <dbReference type="SAM" id="MobiDB-lite"/>
    </source>
</evidence>
<feature type="region of interest" description="Disordered" evidence="6">
    <location>
        <begin position="345"/>
        <end position="464"/>
    </location>
</feature>
<dbReference type="FunFam" id="1.10.220.150:FF:000014">
    <property type="entry name" value="ADP-ribosylation factor GTPase-activating protein"/>
    <property type="match status" value="1"/>
</dbReference>
<dbReference type="CDD" id="cd08830">
    <property type="entry name" value="ArfGap_ArfGap1"/>
    <property type="match status" value="1"/>
</dbReference>
<dbReference type="PANTHER" id="PTHR47021">
    <property type="entry name" value="ADP-RIBOSYLATION FACTOR GTPASE-ACTIVATING PROTEIN AGD6-RELATED"/>
    <property type="match status" value="1"/>
</dbReference>
<feature type="compositionally biased region" description="Polar residues" evidence="6">
    <location>
        <begin position="247"/>
        <end position="259"/>
    </location>
</feature>